<evidence type="ECO:0000256" key="1">
    <source>
        <dbReference type="ARBA" id="ARBA00004141"/>
    </source>
</evidence>
<dbReference type="InterPro" id="IPR023395">
    <property type="entry name" value="MCP_dom_sf"/>
</dbReference>
<dbReference type="Gene3D" id="1.50.40.10">
    <property type="entry name" value="Mitochondrial carrier domain"/>
    <property type="match status" value="1"/>
</dbReference>
<keyword evidence="10" id="KW-1185">Reference proteome</keyword>
<dbReference type="Gene3D" id="1.10.10.1200">
    <property type="entry name" value="MAGE homology domain, winged helix WH1 motif"/>
    <property type="match status" value="1"/>
</dbReference>
<feature type="repeat" description="Solcar" evidence="5">
    <location>
        <begin position="412"/>
        <end position="497"/>
    </location>
</feature>
<dbReference type="EMBL" id="RJVU01053773">
    <property type="protein sequence ID" value="ROL23483.1"/>
    <property type="molecule type" value="Genomic_DNA"/>
</dbReference>
<dbReference type="AlphaFoldDB" id="A0A3N0Y1V7"/>
<organism evidence="9 10">
    <name type="scientific">Anabarilius grahami</name>
    <name type="common">Kanglang fish</name>
    <name type="synonym">Barilius grahami</name>
    <dbReference type="NCBI Taxonomy" id="495550"/>
    <lineage>
        <taxon>Eukaryota</taxon>
        <taxon>Metazoa</taxon>
        <taxon>Chordata</taxon>
        <taxon>Craniata</taxon>
        <taxon>Vertebrata</taxon>
        <taxon>Euteleostomi</taxon>
        <taxon>Actinopterygii</taxon>
        <taxon>Neopterygii</taxon>
        <taxon>Teleostei</taxon>
        <taxon>Ostariophysi</taxon>
        <taxon>Cypriniformes</taxon>
        <taxon>Xenocyprididae</taxon>
        <taxon>Xenocypridinae</taxon>
        <taxon>Xenocypridinae incertae sedis</taxon>
        <taxon>Anabarilius</taxon>
    </lineage>
</organism>
<dbReference type="FunFam" id="1.10.10.1210:FF:000001">
    <property type="entry name" value="melanoma-associated antigen D1"/>
    <property type="match status" value="1"/>
</dbReference>
<accession>A0A3N0Y1V7</accession>
<dbReference type="InterPro" id="IPR041898">
    <property type="entry name" value="MAGE_WH1"/>
</dbReference>
<dbReference type="InterPro" id="IPR041899">
    <property type="entry name" value="MAGE_WH2"/>
</dbReference>
<evidence type="ECO:0000256" key="3">
    <source>
        <dbReference type="ARBA" id="ARBA00022692"/>
    </source>
</evidence>
<evidence type="ECO:0000256" key="5">
    <source>
        <dbReference type="PROSITE-ProRule" id="PRU00282"/>
    </source>
</evidence>
<keyword evidence="6" id="KW-0813">Transport</keyword>
<comment type="similarity">
    <text evidence="2 6">Belongs to the mitochondrial carrier (TC 2.A.29) family.</text>
</comment>
<protein>
    <submittedName>
        <fullName evidence="9">Mitochondrial carnitine/acylcarnitine carrier protein</fullName>
    </submittedName>
</protein>
<evidence type="ECO:0000256" key="6">
    <source>
        <dbReference type="RuleBase" id="RU000488"/>
    </source>
</evidence>
<evidence type="ECO:0000259" key="8">
    <source>
        <dbReference type="PROSITE" id="PS50838"/>
    </source>
</evidence>
<dbReference type="SMART" id="SM01373">
    <property type="entry name" value="MAGE"/>
    <property type="match status" value="1"/>
</dbReference>
<dbReference type="Pfam" id="PF01454">
    <property type="entry name" value="MAGE"/>
    <property type="match status" value="1"/>
</dbReference>
<proteinExistence type="inferred from homology"/>
<evidence type="ECO:0000313" key="9">
    <source>
        <dbReference type="EMBL" id="ROL23483.1"/>
    </source>
</evidence>
<evidence type="ECO:0000256" key="2">
    <source>
        <dbReference type="ARBA" id="ARBA00006375"/>
    </source>
</evidence>
<dbReference type="GO" id="GO:0005634">
    <property type="term" value="C:nucleus"/>
    <property type="evidence" value="ECO:0007669"/>
    <property type="project" value="TreeGrafter"/>
</dbReference>
<dbReference type="InterPro" id="IPR002190">
    <property type="entry name" value="MHD_dom"/>
</dbReference>
<feature type="compositionally biased region" description="Polar residues" evidence="7">
    <location>
        <begin position="8"/>
        <end position="22"/>
    </location>
</feature>
<keyword evidence="4 5" id="KW-0472">Membrane</keyword>
<evidence type="ECO:0000256" key="4">
    <source>
        <dbReference type="ARBA" id="ARBA00023136"/>
    </source>
</evidence>
<name>A0A3N0Y1V7_ANAGA</name>
<dbReference type="PROSITE" id="PS50920">
    <property type="entry name" value="SOLCAR"/>
    <property type="match status" value="2"/>
</dbReference>
<dbReference type="Gene3D" id="1.10.10.1210">
    <property type="entry name" value="MAGE homology domain, winged helix WH2 motif"/>
    <property type="match status" value="1"/>
</dbReference>
<feature type="region of interest" description="Disordered" evidence="7">
    <location>
        <begin position="1"/>
        <end position="27"/>
    </location>
</feature>
<dbReference type="GO" id="GO:0016020">
    <property type="term" value="C:membrane"/>
    <property type="evidence" value="ECO:0007669"/>
    <property type="project" value="UniProtKB-SubCell"/>
</dbReference>
<dbReference type="PANTHER" id="PTHR11736">
    <property type="entry name" value="MELANOMA-ASSOCIATED ANTIGEN MAGE ANTIGEN"/>
    <property type="match status" value="1"/>
</dbReference>
<evidence type="ECO:0000313" key="10">
    <source>
        <dbReference type="Proteomes" id="UP000281406"/>
    </source>
</evidence>
<sequence length="518" mass="59077">MSQRKKAVSASQNKTQRRSQLLLNEGDEDATFSQITSSQVQRARENFTSDQIDRKVAEVVQFILIKDQKKIPIRRADIGKHVIKDYKHIYTDIINRVCRTFEQVFGLKLVETDPKNHIYILINKLEPIHGEPVSMRPENPKKGLLFVILSVIFMKGGVIKENLVWNTLKKLRVDPGEKHDEFGDVKKVVTDEFVRQKYLEYVKIPHTEPVEYEFRWGLRAEKEVSKLKILEFVGEACLKVCADQLAPIFTQIFNRSLEQCEVPCCFKHSIIIPVPKKNKITGLNYYRPVALTSAVMKLFERLVLAYLKNITGLLLDPLQYTQIYLAGMLAGVFTAVIVAPGERIKCLLQAGHISGQLRYAGPVDCALRLYKEKGICSIYKGTVLTLIRDVPSNGIYFLTYDYLKHYLTPDGECTPRVLLAGGIAGMLNWLIALPADVLKSNYQTATDGRYQGLRDVLRTLLREEGVHALYKGLSAVMLRAFPANAVRKHTHAIHFTNSALNCRKWFVSRLEFYGFLKK</sequence>
<dbReference type="SUPFAM" id="SSF103506">
    <property type="entry name" value="Mitochondrial carrier"/>
    <property type="match status" value="1"/>
</dbReference>
<dbReference type="Proteomes" id="UP000281406">
    <property type="component" value="Unassembled WGS sequence"/>
</dbReference>
<dbReference type="InterPro" id="IPR037445">
    <property type="entry name" value="MAGE"/>
</dbReference>
<keyword evidence="3 5" id="KW-0812">Transmembrane</keyword>
<gene>
    <name evidence="9" type="ORF">DPX16_18751</name>
</gene>
<dbReference type="Pfam" id="PF00153">
    <property type="entry name" value="Mito_carr"/>
    <property type="match status" value="2"/>
</dbReference>
<evidence type="ECO:0000256" key="7">
    <source>
        <dbReference type="SAM" id="MobiDB-lite"/>
    </source>
</evidence>
<dbReference type="OrthoDB" id="205198at2759"/>
<comment type="subcellular location">
    <subcellularLocation>
        <location evidence="1">Membrane</location>
        <topology evidence="1">Multi-pass membrane protein</topology>
    </subcellularLocation>
</comment>
<reference evidence="9 10" key="1">
    <citation type="submission" date="2018-10" db="EMBL/GenBank/DDBJ databases">
        <title>Genome assembly for a Yunnan-Guizhou Plateau 3E fish, Anabarilius grahami (Regan), and its evolutionary and genetic applications.</title>
        <authorList>
            <person name="Jiang W."/>
        </authorList>
    </citation>
    <scope>NUCLEOTIDE SEQUENCE [LARGE SCALE GENOMIC DNA]</scope>
    <source>
        <strain evidence="9">AG-KIZ</strain>
        <tissue evidence="9">Muscle</tissue>
    </source>
</reference>
<dbReference type="InterPro" id="IPR018108">
    <property type="entry name" value="MCP_transmembrane"/>
</dbReference>
<comment type="caution">
    <text evidence="9">The sequence shown here is derived from an EMBL/GenBank/DDBJ whole genome shotgun (WGS) entry which is preliminary data.</text>
</comment>
<dbReference type="PROSITE" id="PS50838">
    <property type="entry name" value="MAGE"/>
    <property type="match status" value="1"/>
</dbReference>
<dbReference type="PANTHER" id="PTHR11736:SF14">
    <property type="entry name" value="NSE3 HOMOLOG, SMC5-SMC6 COMPLEX COMPONENT"/>
    <property type="match status" value="1"/>
</dbReference>
<feature type="repeat" description="Solcar" evidence="5">
    <location>
        <begin position="318"/>
        <end position="406"/>
    </location>
</feature>
<feature type="domain" description="MAGE" evidence="8">
    <location>
        <begin position="52"/>
        <end position="233"/>
    </location>
</feature>